<dbReference type="PRINTS" id="PR00411">
    <property type="entry name" value="PNDRDTASEI"/>
</dbReference>
<proteinExistence type="predicted"/>
<organism evidence="7 8">
    <name type="scientific">Hydrogenophaga electricum</name>
    <dbReference type="NCBI Taxonomy" id="1230953"/>
    <lineage>
        <taxon>Bacteria</taxon>
        <taxon>Pseudomonadati</taxon>
        <taxon>Pseudomonadota</taxon>
        <taxon>Betaproteobacteria</taxon>
        <taxon>Burkholderiales</taxon>
        <taxon>Comamonadaceae</taxon>
        <taxon>Hydrogenophaga</taxon>
    </lineage>
</organism>
<dbReference type="Pfam" id="PF07992">
    <property type="entry name" value="Pyr_redox_2"/>
    <property type="match status" value="1"/>
</dbReference>
<dbReference type="InterPro" id="IPR028202">
    <property type="entry name" value="Reductase_C"/>
</dbReference>
<dbReference type="Gene3D" id="3.50.50.60">
    <property type="entry name" value="FAD/NAD(P)-binding domain"/>
    <property type="match status" value="2"/>
</dbReference>
<dbReference type="Gene3D" id="3.30.390.30">
    <property type="match status" value="1"/>
</dbReference>
<keyword evidence="8" id="KW-1185">Reference proteome</keyword>
<keyword evidence="3" id="KW-0274">FAD</keyword>
<evidence type="ECO:0000256" key="4">
    <source>
        <dbReference type="ARBA" id="ARBA00023002"/>
    </source>
</evidence>
<gene>
    <name evidence="7" type="ORF">GCM10007935_13790</name>
</gene>
<dbReference type="InterPro" id="IPR036188">
    <property type="entry name" value="FAD/NAD-bd_sf"/>
</dbReference>
<keyword evidence="2" id="KW-0285">Flavoprotein</keyword>
<dbReference type="PANTHER" id="PTHR43557">
    <property type="entry name" value="APOPTOSIS-INDUCING FACTOR 1"/>
    <property type="match status" value="1"/>
</dbReference>
<evidence type="ECO:0000259" key="5">
    <source>
        <dbReference type="Pfam" id="PF07992"/>
    </source>
</evidence>
<dbReference type="SUPFAM" id="SSF51905">
    <property type="entry name" value="FAD/NAD(P)-binding domain"/>
    <property type="match status" value="1"/>
</dbReference>
<protein>
    <submittedName>
        <fullName evidence="7">Pyridine nucleotide-disulfide oxidoreductase</fullName>
    </submittedName>
</protein>
<evidence type="ECO:0000256" key="2">
    <source>
        <dbReference type="ARBA" id="ARBA00022630"/>
    </source>
</evidence>
<dbReference type="PANTHER" id="PTHR43557:SF2">
    <property type="entry name" value="RIESKE DOMAIN-CONTAINING PROTEIN-RELATED"/>
    <property type="match status" value="1"/>
</dbReference>
<comment type="cofactor">
    <cofactor evidence="1">
        <name>FAD</name>
        <dbReference type="ChEBI" id="CHEBI:57692"/>
    </cofactor>
</comment>
<accession>A0ABQ6C4N8</accession>
<dbReference type="EMBL" id="BSPB01000007">
    <property type="protein sequence ID" value="GLS13949.1"/>
    <property type="molecule type" value="Genomic_DNA"/>
</dbReference>
<dbReference type="InterPro" id="IPR050446">
    <property type="entry name" value="FAD-oxidoreductase/Apoptosis"/>
</dbReference>
<keyword evidence="4" id="KW-0560">Oxidoreductase</keyword>
<dbReference type="Pfam" id="PF14759">
    <property type="entry name" value="Reductase_C"/>
    <property type="match status" value="1"/>
</dbReference>
<evidence type="ECO:0000313" key="7">
    <source>
        <dbReference type="EMBL" id="GLS13949.1"/>
    </source>
</evidence>
<evidence type="ECO:0000259" key="6">
    <source>
        <dbReference type="Pfam" id="PF14759"/>
    </source>
</evidence>
<reference evidence="8" key="1">
    <citation type="journal article" date="2019" name="Int. J. Syst. Evol. Microbiol.">
        <title>The Global Catalogue of Microorganisms (GCM) 10K type strain sequencing project: providing services to taxonomists for standard genome sequencing and annotation.</title>
        <authorList>
            <consortium name="The Broad Institute Genomics Platform"/>
            <consortium name="The Broad Institute Genome Sequencing Center for Infectious Disease"/>
            <person name="Wu L."/>
            <person name="Ma J."/>
        </authorList>
    </citation>
    <scope>NUCLEOTIDE SEQUENCE [LARGE SCALE GENOMIC DNA]</scope>
    <source>
        <strain evidence="8">NBRC 109341</strain>
    </source>
</reference>
<dbReference type="SUPFAM" id="SSF55424">
    <property type="entry name" value="FAD/NAD-linked reductases, dimerisation (C-terminal) domain"/>
    <property type="match status" value="1"/>
</dbReference>
<comment type="caution">
    <text evidence="7">The sequence shown here is derived from an EMBL/GenBank/DDBJ whole genome shotgun (WGS) entry which is preliminary data.</text>
</comment>
<sequence>MDVVIVGAGQAGAWVARSLRQGGHEGGITLLGRELHAPYERPPLSKGVLSGTEAHPPVLLDPQQCDALRVDFRPGVEVVDIDRSRHQVRCADGSVVPYDKLVLATGGRPRPLSCPGADLPHVHALRTIEDSMAIARQLVPGKRLLVIGGGWIGLEVAATARAKQVDVMLLEAGSRLCARSLPPRFSELLLEKHQQEGVEVRLSTTVSSITAGRQRTLAVQLPGGAQEFDAVVVGIGLLLDTGLAETCGLEVRDGIVVDQAGRTSDPDIYAVGDVANQPSTWAGGRLRLESWANAQNQAIAVGKALAGEDVAYDEIPWFWSDQYNLNIQVLGIPLNDVEGIQRGSVESGQFSVFQFSGERLHSVISVNAPRDIKVAKRWLKQGTCPSPDVIADPSVRLDKLERSA</sequence>
<feature type="domain" description="FAD/NAD(P)-binding" evidence="5">
    <location>
        <begin position="1"/>
        <end position="298"/>
    </location>
</feature>
<dbReference type="Proteomes" id="UP001156903">
    <property type="component" value="Unassembled WGS sequence"/>
</dbReference>
<evidence type="ECO:0000256" key="1">
    <source>
        <dbReference type="ARBA" id="ARBA00001974"/>
    </source>
</evidence>
<evidence type="ECO:0000256" key="3">
    <source>
        <dbReference type="ARBA" id="ARBA00022827"/>
    </source>
</evidence>
<dbReference type="RefSeq" id="WP_056277421.1">
    <property type="nucleotide sequence ID" value="NZ_BSPB01000007.1"/>
</dbReference>
<feature type="domain" description="Reductase C-terminal" evidence="6">
    <location>
        <begin position="317"/>
        <end position="400"/>
    </location>
</feature>
<dbReference type="PRINTS" id="PR00368">
    <property type="entry name" value="FADPNR"/>
</dbReference>
<dbReference type="InterPro" id="IPR016156">
    <property type="entry name" value="FAD/NAD-linked_Rdtase_dimer_sf"/>
</dbReference>
<evidence type="ECO:0000313" key="8">
    <source>
        <dbReference type="Proteomes" id="UP001156903"/>
    </source>
</evidence>
<name>A0ABQ6C4N8_9BURK</name>
<dbReference type="InterPro" id="IPR023753">
    <property type="entry name" value="FAD/NAD-binding_dom"/>
</dbReference>